<evidence type="ECO:0000313" key="2">
    <source>
        <dbReference type="Proteomes" id="UP000204221"/>
    </source>
</evidence>
<sequence>MSSFLDKAKELAAQAREKAGSVAEKAGDAAAKGVSVVADKADEVTGGKYTEKIESVSEKVEKVLDPDGSTKKDD</sequence>
<accession>A0A221VXT0</accession>
<name>A0A221VXT0_9PSEU</name>
<dbReference type="EMBL" id="CP022521">
    <property type="protein sequence ID" value="ASO18277.1"/>
    <property type="molecule type" value="Genomic_DNA"/>
</dbReference>
<protein>
    <submittedName>
        <fullName evidence="1">Uncharacterized protein</fullName>
    </submittedName>
</protein>
<proteinExistence type="predicted"/>
<dbReference type="Proteomes" id="UP000204221">
    <property type="component" value="Chromosome"/>
</dbReference>
<gene>
    <name evidence="1" type="ORF">AHOG_03090</name>
</gene>
<dbReference type="Pfam" id="PF14013">
    <property type="entry name" value="MT0933_antitox"/>
    <property type="match status" value="1"/>
</dbReference>
<keyword evidence="2" id="KW-1185">Reference proteome</keyword>
<dbReference type="AlphaFoldDB" id="A0A221VXT0"/>
<dbReference type="RefSeq" id="WP_169725802.1">
    <property type="nucleotide sequence ID" value="NZ_CP022521.1"/>
</dbReference>
<dbReference type="InterPro" id="IPR028037">
    <property type="entry name" value="Antitoxin_Rv0909/MT0933"/>
</dbReference>
<evidence type="ECO:0000313" key="1">
    <source>
        <dbReference type="EMBL" id="ASO18277.1"/>
    </source>
</evidence>
<dbReference type="KEGG" id="ahg:AHOG_03090"/>
<organism evidence="1 2">
    <name type="scientific">Actinoalloteichus hoggarensis</name>
    <dbReference type="NCBI Taxonomy" id="1470176"/>
    <lineage>
        <taxon>Bacteria</taxon>
        <taxon>Bacillati</taxon>
        <taxon>Actinomycetota</taxon>
        <taxon>Actinomycetes</taxon>
        <taxon>Pseudonocardiales</taxon>
        <taxon>Pseudonocardiaceae</taxon>
        <taxon>Actinoalloteichus</taxon>
    </lineage>
</organism>
<reference evidence="1 2" key="1">
    <citation type="submission" date="2017-07" db="EMBL/GenBank/DDBJ databases">
        <title>Complete genome sequence of Actinoalloteichus hoggarensis DSM 45943, type strain of Actinoalloteichus hoggarensis.</title>
        <authorList>
            <person name="Ruckert C."/>
            <person name="Nouioui I."/>
            <person name="Willmese J."/>
            <person name="van Wezel G."/>
            <person name="Klenk H.-P."/>
            <person name="Kalinowski J."/>
            <person name="Zotchev S.B."/>
        </authorList>
    </citation>
    <scope>NUCLEOTIDE SEQUENCE [LARGE SCALE GENOMIC DNA]</scope>
    <source>
        <strain evidence="1 2">DSM 45943</strain>
    </source>
</reference>